<evidence type="ECO:0000256" key="1">
    <source>
        <dbReference type="SAM" id="Phobius"/>
    </source>
</evidence>
<proteinExistence type="predicted"/>
<feature type="non-terminal residue" evidence="2">
    <location>
        <position position="1"/>
    </location>
</feature>
<feature type="transmembrane region" description="Helical" evidence="1">
    <location>
        <begin position="50"/>
        <end position="75"/>
    </location>
</feature>
<dbReference type="HOGENOM" id="CLU_112957_0_0_1"/>
<evidence type="ECO:0000313" key="3">
    <source>
        <dbReference type="Proteomes" id="UP000054549"/>
    </source>
</evidence>
<keyword evidence="1" id="KW-0812">Transmembrane</keyword>
<organism evidence="2 3">
    <name type="scientific">Amanita muscaria (strain Koide BX008)</name>
    <dbReference type="NCBI Taxonomy" id="946122"/>
    <lineage>
        <taxon>Eukaryota</taxon>
        <taxon>Fungi</taxon>
        <taxon>Dikarya</taxon>
        <taxon>Basidiomycota</taxon>
        <taxon>Agaricomycotina</taxon>
        <taxon>Agaricomycetes</taxon>
        <taxon>Agaricomycetidae</taxon>
        <taxon>Agaricales</taxon>
        <taxon>Pluteineae</taxon>
        <taxon>Amanitaceae</taxon>
        <taxon>Amanita</taxon>
    </lineage>
</organism>
<feature type="transmembrane region" description="Helical" evidence="1">
    <location>
        <begin position="87"/>
        <end position="107"/>
    </location>
</feature>
<keyword evidence="3" id="KW-1185">Reference proteome</keyword>
<dbReference type="InParanoid" id="A0A0C2SXC8"/>
<feature type="transmembrane region" description="Helical" evidence="1">
    <location>
        <begin position="7"/>
        <end position="30"/>
    </location>
</feature>
<reference evidence="2 3" key="1">
    <citation type="submission" date="2014-04" db="EMBL/GenBank/DDBJ databases">
        <title>Evolutionary Origins and Diversification of the Mycorrhizal Mutualists.</title>
        <authorList>
            <consortium name="DOE Joint Genome Institute"/>
            <consortium name="Mycorrhizal Genomics Consortium"/>
            <person name="Kohler A."/>
            <person name="Kuo A."/>
            <person name="Nagy L.G."/>
            <person name="Floudas D."/>
            <person name="Copeland A."/>
            <person name="Barry K.W."/>
            <person name="Cichocki N."/>
            <person name="Veneault-Fourrey C."/>
            <person name="LaButti K."/>
            <person name="Lindquist E.A."/>
            <person name="Lipzen A."/>
            <person name="Lundell T."/>
            <person name="Morin E."/>
            <person name="Murat C."/>
            <person name="Riley R."/>
            <person name="Ohm R."/>
            <person name="Sun H."/>
            <person name="Tunlid A."/>
            <person name="Henrissat B."/>
            <person name="Grigoriev I.V."/>
            <person name="Hibbett D.S."/>
            <person name="Martin F."/>
        </authorList>
    </citation>
    <scope>NUCLEOTIDE SEQUENCE [LARGE SCALE GENOMIC DNA]</scope>
    <source>
        <strain evidence="2 3">Koide BX008</strain>
    </source>
</reference>
<accession>A0A0C2SXC8</accession>
<sequence>MILDSRPYLVATILQAFLYVLYLVSFVHVIRRLLYEEEGWTLRSQDQVNWALLTITSLVFVFTTVDLAFEINILLTSVDDRVISQQLIIASIAIESATLVITDAVLVRKSKTLNSVERENLTQLRFLTDHSVLVGIPEVVARRLLSPDLMACKHHMYDLFDSQLYFVCVRERGAISPTGEDLLAIVLLLQLCNEFLCHKCYRLSSVARRKNK</sequence>
<evidence type="ECO:0000313" key="2">
    <source>
        <dbReference type="EMBL" id="KIL58794.1"/>
    </source>
</evidence>
<dbReference type="OrthoDB" id="3357408at2759"/>
<name>A0A0C2SXC8_AMAMK</name>
<keyword evidence="1" id="KW-0472">Membrane</keyword>
<gene>
    <name evidence="2" type="ORF">M378DRAFT_170158</name>
</gene>
<dbReference type="Proteomes" id="UP000054549">
    <property type="component" value="Unassembled WGS sequence"/>
</dbReference>
<dbReference type="AlphaFoldDB" id="A0A0C2SXC8"/>
<dbReference type="EMBL" id="KN818329">
    <property type="protein sequence ID" value="KIL58794.1"/>
    <property type="molecule type" value="Genomic_DNA"/>
</dbReference>
<protein>
    <submittedName>
        <fullName evidence="2">Uncharacterized protein</fullName>
    </submittedName>
</protein>
<keyword evidence="1" id="KW-1133">Transmembrane helix</keyword>